<sequence length="67" mass="7712">MTEKILPTSTLNLKPTPRQVRAITRMASQLGDRTGIEHTPVNRREARDLIFRLRIQLKEARNGKETS</sequence>
<reference evidence="1" key="1">
    <citation type="journal article" date="2015" name="Nature">
        <title>Complex archaea that bridge the gap between prokaryotes and eukaryotes.</title>
        <authorList>
            <person name="Spang A."/>
            <person name="Saw J.H."/>
            <person name="Jorgensen S.L."/>
            <person name="Zaremba-Niedzwiedzka K."/>
            <person name="Martijn J."/>
            <person name="Lind A.E."/>
            <person name="van Eijk R."/>
            <person name="Schleper C."/>
            <person name="Guy L."/>
            <person name="Ettema T.J."/>
        </authorList>
    </citation>
    <scope>NUCLEOTIDE SEQUENCE</scope>
</reference>
<comment type="caution">
    <text evidence="1">The sequence shown here is derived from an EMBL/GenBank/DDBJ whole genome shotgun (WGS) entry which is preliminary data.</text>
</comment>
<name>A0A0F9T7K6_9ZZZZ</name>
<organism evidence="1">
    <name type="scientific">marine sediment metagenome</name>
    <dbReference type="NCBI Taxonomy" id="412755"/>
    <lineage>
        <taxon>unclassified sequences</taxon>
        <taxon>metagenomes</taxon>
        <taxon>ecological metagenomes</taxon>
    </lineage>
</organism>
<proteinExistence type="predicted"/>
<protein>
    <submittedName>
        <fullName evidence="1">Uncharacterized protein</fullName>
    </submittedName>
</protein>
<dbReference type="EMBL" id="LAZR01000314">
    <property type="protein sequence ID" value="KKN75174.1"/>
    <property type="molecule type" value="Genomic_DNA"/>
</dbReference>
<evidence type="ECO:0000313" key="1">
    <source>
        <dbReference type="EMBL" id="KKN75174.1"/>
    </source>
</evidence>
<gene>
    <name evidence="1" type="ORF">LCGC14_0383330</name>
</gene>
<dbReference type="AlphaFoldDB" id="A0A0F9T7K6"/>
<accession>A0A0F9T7K6</accession>